<comment type="caution">
    <text evidence="1">The sequence shown here is derived from an EMBL/GenBank/DDBJ whole genome shotgun (WGS) entry which is preliminary data.</text>
</comment>
<keyword evidence="2" id="KW-1185">Reference proteome</keyword>
<sequence>MIGTLTRNDVTCVKCWALPWESLQYNAPSAHLDFPAAEFFRIPVASTTASRSYAISTWNALNSGIRHGCTEAGMCVANPFVFLLRVLPGLMLADHCNSSTGRPAIIGTLSRNDVTCVKCCALPWESLQYNTPSAHLDFPAAEFFGIPVASRTASRSYAVNAWNALNSGIGHGGTEAGMCVTNPFVFLLQVLPGLVLADHCNSSTGCPAMIGTLTRNDVTCVNCCTLPWDSLQYNAPSAHLDFPGAEVFGIRVASTTASRSCTVNAWNALNSGIGHGGTEAGMCVTNPFVFLLRVLPGLMLADHCNSSTGRPAIIGTLSRNDVTCVKCCALPWKSLQYNAPSALLDFPAAEFFGIPVASTTASRSYAVNAWKALNSGIGPGGTEAGMCITNPFVFLLQVLPGLMLADHCNSSMGRPAMIGTLTRNDVTCVKCCALPLESVQYNAPSAPLDLPAAEVFGMPVAFTTASRSYAINTWNALDFGIGHGGTEAGMCVTNPFVLLLHVLPGLMLADHCNSSTGRLAVIDTLTRNDVTCVNCCALPWDSLQHNVPSAHLDFPAAEFFGIPVASTTASRSYAVNAWNALNSGIGHGGTEAGMCVTNPFVFLLQVLPGLMLADHCNSSTGRPAIIGTLTRNDVTCVKCCALPWESLQYNAPSAHLDFPAAEVFGIPVASTTASRSYAVNAWNALNSGIGH</sequence>
<organism evidence="1 2">
    <name type="scientific">Amblyomma americanum</name>
    <name type="common">Lone star tick</name>
    <dbReference type="NCBI Taxonomy" id="6943"/>
    <lineage>
        <taxon>Eukaryota</taxon>
        <taxon>Metazoa</taxon>
        <taxon>Ecdysozoa</taxon>
        <taxon>Arthropoda</taxon>
        <taxon>Chelicerata</taxon>
        <taxon>Arachnida</taxon>
        <taxon>Acari</taxon>
        <taxon>Parasitiformes</taxon>
        <taxon>Ixodida</taxon>
        <taxon>Ixodoidea</taxon>
        <taxon>Ixodidae</taxon>
        <taxon>Amblyomminae</taxon>
        <taxon>Amblyomma</taxon>
    </lineage>
</organism>
<evidence type="ECO:0000313" key="1">
    <source>
        <dbReference type="EMBL" id="KAK8766298.1"/>
    </source>
</evidence>
<name>A0AAQ4DV08_AMBAM</name>
<reference evidence="1 2" key="1">
    <citation type="journal article" date="2023" name="Arcadia Sci">
        <title>De novo assembly of a long-read Amblyomma americanum tick genome.</title>
        <authorList>
            <person name="Chou S."/>
            <person name="Poskanzer K.E."/>
            <person name="Rollins M."/>
            <person name="Thuy-Boun P.S."/>
        </authorList>
    </citation>
    <scope>NUCLEOTIDE SEQUENCE [LARGE SCALE GENOMIC DNA]</scope>
    <source>
        <strain evidence="1">F_SG_1</strain>
        <tissue evidence="1">Salivary glands</tissue>
    </source>
</reference>
<accession>A0AAQ4DV08</accession>
<evidence type="ECO:0000313" key="2">
    <source>
        <dbReference type="Proteomes" id="UP001321473"/>
    </source>
</evidence>
<dbReference type="AlphaFoldDB" id="A0AAQ4DV08"/>
<proteinExistence type="predicted"/>
<dbReference type="Proteomes" id="UP001321473">
    <property type="component" value="Unassembled WGS sequence"/>
</dbReference>
<dbReference type="EMBL" id="JARKHS020026475">
    <property type="protein sequence ID" value="KAK8766298.1"/>
    <property type="molecule type" value="Genomic_DNA"/>
</dbReference>
<protein>
    <submittedName>
        <fullName evidence="1">Uncharacterized protein</fullName>
    </submittedName>
</protein>
<gene>
    <name evidence="1" type="ORF">V5799_006918</name>
</gene>